<evidence type="ECO:0000313" key="4">
    <source>
        <dbReference type="Proteomes" id="UP000183085"/>
    </source>
</evidence>
<evidence type="ECO:0000259" key="1">
    <source>
        <dbReference type="Pfam" id="PF01368"/>
    </source>
</evidence>
<feature type="domain" description="DDH" evidence="1">
    <location>
        <begin position="17"/>
        <end position="157"/>
    </location>
</feature>
<accession>A0A1J5DV32</accession>
<feature type="domain" description="DHHA1" evidence="2">
    <location>
        <begin position="245"/>
        <end position="312"/>
    </location>
</feature>
<organism evidence="3 4">
    <name type="scientific">Candidatus Desantisbacteria bacterium CG2_30_40_21</name>
    <dbReference type="NCBI Taxonomy" id="1817895"/>
    <lineage>
        <taxon>Bacteria</taxon>
        <taxon>Candidatus Desantisiibacteriota</taxon>
    </lineage>
</organism>
<dbReference type="Proteomes" id="UP000183085">
    <property type="component" value="Unassembled WGS sequence"/>
</dbReference>
<dbReference type="SUPFAM" id="SSF64182">
    <property type="entry name" value="DHH phosphoesterases"/>
    <property type="match status" value="1"/>
</dbReference>
<reference evidence="3 4" key="1">
    <citation type="journal article" date="2016" name="Environ. Microbiol.">
        <title>Genomic resolution of a cold subsurface aquifer community provides metabolic insights for novel microbes adapted to high CO concentrations.</title>
        <authorList>
            <person name="Probst A.J."/>
            <person name="Castelle C.J."/>
            <person name="Singh A."/>
            <person name="Brown C.T."/>
            <person name="Anantharaman K."/>
            <person name="Sharon I."/>
            <person name="Hug L.A."/>
            <person name="Burstein D."/>
            <person name="Emerson J.B."/>
            <person name="Thomas B.C."/>
            <person name="Banfield J.F."/>
        </authorList>
    </citation>
    <scope>NUCLEOTIDE SEQUENCE [LARGE SCALE GENOMIC DNA]</scope>
    <source>
        <strain evidence="3">CG2_30_40_21</strain>
    </source>
</reference>
<dbReference type="PANTHER" id="PTHR47618">
    <property type="entry name" value="BIFUNCTIONAL OLIGORIBONUCLEASE AND PAP PHOSPHATASE NRNA"/>
    <property type="match status" value="1"/>
</dbReference>
<gene>
    <name evidence="3" type="ORF">AUJ95_05070</name>
</gene>
<dbReference type="Gene3D" id="3.10.310.30">
    <property type="match status" value="1"/>
</dbReference>
<evidence type="ECO:0000259" key="2">
    <source>
        <dbReference type="Pfam" id="PF02272"/>
    </source>
</evidence>
<comment type="caution">
    <text evidence="3">The sequence shown here is derived from an EMBL/GenBank/DDBJ whole genome shotgun (WGS) entry which is preliminary data.</text>
</comment>
<name>A0A1J5DV32_9BACT</name>
<dbReference type="Pfam" id="PF01368">
    <property type="entry name" value="DHH"/>
    <property type="match status" value="1"/>
</dbReference>
<dbReference type="Pfam" id="PF02272">
    <property type="entry name" value="DHHA1"/>
    <property type="match status" value="1"/>
</dbReference>
<sequence>MRILSLIKNILEKEERFLITSHIRPDGDSIGTQLALGIMLHKMGKKVTILNEDTVPKCYSFLPHSDWIKSSLNNGNQFDAAIILDCSEWERLGKIAPIAQTADVIINIDHHADSHGLGKYNYIDPSAAAVAEQAYHLLKHMKQPLTYELALCLYTGILTDTGSFKHGNTTVTSHHIVSEFLKGGVKPDFVYRMIHERNSFPSMLLQGMLLSSLQLSNDGHVAWTSITKEMLKKVGYTVEFEPESVLSMMRSIEGIDVALLFRDLGEDKIKVNFRSKSEVNVCQIAQKFNGGGHKQAAGCVITGNLEMVQEMVLQNIMEMLNYY</sequence>
<dbReference type="GO" id="GO:0003676">
    <property type="term" value="F:nucleic acid binding"/>
    <property type="evidence" value="ECO:0007669"/>
    <property type="project" value="InterPro"/>
</dbReference>
<proteinExistence type="predicted"/>
<dbReference type="EMBL" id="MNYI01000134">
    <property type="protein sequence ID" value="OIP39941.1"/>
    <property type="molecule type" value="Genomic_DNA"/>
</dbReference>
<dbReference type="PANTHER" id="PTHR47618:SF1">
    <property type="entry name" value="BIFUNCTIONAL OLIGORIBONUCLEASE AND PAP PHOSPHATASE NRNA"/>
    <property type="match status" value="1"/>
</dbReference>
<dbReference type="InterPro" id="IPR038763">
    <property type="entry name" value="DHH_sf"/>
</dbReference>
<dbReference type="AlphaFoldDB" id="A0A1J5DV32"/>
<dbReference type="InterPro" id="IPR001667">
    <property type="entry name" value="DDH_dom"/>
</dbReference>
<dbReference type="Gene3D" id="3.90.1640.10">
    <property type="entry name" value="inorganic pyrophosphatase (n-terminal core)"/>
    <property type="match status" value="1"/>
</dbReference>
<evidence type="ECO:0000313" key="3">
    <source>
        <dbReference type="EMBL" id="OIP39941.1"/>
    </source>
</evidence>
<dbReference type="InterPro" id="IPR051319">
    <property type="entry name" value="Oligoribo/pAp-PDE_c-di-AMP_PDE"/>
</dbReference>
<protein>
    <recommendedName>
        <fullName evidence="5">DHH family phosphoesterase</fullName>
    </recommendedName>
</protein>
<evidence type="ECO:0008006" key="5">
    <source>
        <dbReference type="Google" id="ProtNLM"/>
    </source>
</evidence>
<dbReference type="STRING" id="1817895.AUJ95_05070"/>
<dbReference type="InterPro" id="IPR003156">
    <property type="entry name" value="DHHA1_dom"/>
</dbReference>